<gene>
    <name evidence="2" type="ORF">CKS_0109</name>
    <name evidence="1" type="ORF">DSJ_18645</name>
</gene>
<dbReference type="KEGG" id="pstw:DSJ_18645"/>
<dbReference type="EMBL" id="AHIE01000002">
    <property type="protein sequence ID" value="EHU01674.1"/>
    <property type="molecule type" value="Genomic_DNA"/>
</dbReference>
<dbReference type="RefSeq" id="WP_006117849.1">
    <property type="nucleotide sequence ID" value="NZ_AHIE01000002.1"/>
</dbReference>
<evidence type="ECO:0000313" key="4">
    <source>
        <dbReference type="Proteomes" id="UP000192380"/>
    </source>
</evidence>
<reference evidence="1 4" key="3">
    <citation type="submission" date="2016-10" db="EMBL/GenBank/DDBJ databases">
        <title>Complete Genome Assembly of Pantoea stewartii subsp. stewartii DC283, a Corn Pathogen.</title>
        <authorList>
            <person name="Duong D.A."/>
            <person name="Stevens A.M."/>
            <person name="Jensen R.V."/>
        </authorList>
    </citation>
    <scope>NUCLEOTIDE SEQUENCE [LARGE SCALE GENOMIC DNA]</scope>
    <source>
        <strain evidence="1 4">DC283</strain>
    </source>
</reference>
<proteinExistence type="predicted"/>
<reference evidence="2 3" key="1">
    <citation type="journal article" date="2012" name="Mol. Microbiol.">
        <title>The genetic and structural basis of two distinct terminal side branch residues in stewartan and amylovoran exopolysaccharides and their potential role in host adaptation.</title>
        <authorList>
            <person name="Wang X."/>
            <person name="Yang F."/>
            <person name="von Bodman S.B."/>
        </authorList>
    </citation>
    <scope>NUCLEOTIDE SEQUENCE [LARGE SCALE GENOMIC DNA]</scope>
    <source>
        <strain evidence="2 3">DC283</strain>
    </source>
</reference>
<organism evidence="2 3">
    <name type="scientific">Pantoea stewartii subsp. stewartii DC283</name>
    <dbReference type="NCBI Taxonomy" id="660596"/>
    <lineage>
        <taxon>Bacteria</taxon>
        <taxon>Pseudomonadati</taxon>
        <taxon>Pseudomonadota</taxon>
        <taxon>Gammaproteobacteria</taxon>
        <taxon>Enterobacterales</taxon>
        <taxon>Erwiniaceae</taxon>
        <taxon>Pantoea</taxon>
    </lineage>
</organism>
<dbReference type="PATRIC" id="fig|660596.6.peg.345"/>
<evidence type="ECO:0000313" key="3">
    <source>
        <dbReference type="Proteomes" id="UP000005050"/>
    </source>
</evidence>
<dbReference type="STRING" id="660596.DSJ_18645"/>
<name>H3R911_PANSE</name>
<protein>
    <submittedName>
        <fullName evidence="2">Uncharacterized protein</fullName>
    </submittedName>
</protein>
<evidence type="ECO:0000313" key="1">
    <source>
        <dbReference type="EMBL" id="ARF51136.1"/>
    </source>
</evidence>
<sequence length="67" mass="7650">MEMYSLIYKPTDVPVGLFVDAENVIKRCKFLSDSKDFVVFKVQVTELQQVKFSRHGEAEEMSSGTTD</sequence>
<reference evidence="2" key="2">
    <citation type="submission" date="2012-01" db="EMBL/GenBank/DDBJ databases">
        <authorList>
            <person name="Biehl B.S."/>
            <person name="Ding Y."/>
            <person name="Dugan-Rocha S.P."/>
            <person name="Gibbs R.A."/>
            <person name="Glasner J.D."/>
            <person name="Kovar C."/>
            <person name="Muzny D.M."/>
            <person name="Neeno-Eckwall E.C."/>
            <person name="Perna N.T."/>
            <person name="Qin X."/>
            <person name="von Bodman S.B."/>
            <person name="Weinstock G.M."/>
        </authorList>
    </citation>
    <scope>NUCLEOTIDE SEQUENCE</scope>
    <source>
        <strain evidence="2">DC283</strain>
    </source>
</reference>
<evidence type="ECO:0000313" key="2">
    <source>
        <dbReference type="EMBL" id="EHU01674.1"/>
    </source>
</evidence>
<dbReference type="Proteomes" id="UP000005050">
    <property type="component" value="Unassembled WGS sequence"/>
</dbReference>
<dbReference type="EMBL" id="CP017581">
    <property type="protein sequence ID" value="ARF51136.1"/>
    <property type="molecule type" value="Genomic_DNA"/>
</dbReference>
<dbReference type="AlphaFoldDB" id="H3R911"/>
<accession>H3R911</accession>
<keyword evidence="4" id="KW-1185">Reference proteome</keyword>
<dbReference type="Proteomes" id="UP000192380">
    <property type="component" value="Chromosome"/>
</dbReference>